<evidence type="ECO:0000256" key="1">
    <source>
        <dbReference type="SAM" id="MobiDB-lite"/>
    </source>
</evidence>
<dbReference type="InParanoid" id="A0A136INR7"/>
<evidence type="ECO:0000313" key="2">
    <source>
        <dbReference type="EMBL" id="KXJ86508.1"/>
    </source>
</evidence>
<evidence type="ECO:0000313" key="3">
    <source>
        <dbReference type="Proteomes" id="UP000070501"/>
    </source>
</evidence>
<gene>
    <name evidence="2" type="ORF">Micbo1qcDRAFT_208926</name>
</gene>
<accession>A0A136INR7</accession>
<feature type="region of interest" description="Disordered" evidence="1">
    <location>
        <begin position="1"/>
        <end position="114"/>
    </location>
</feature>
<dbReference type="Proteomes" id="UP000070501">
    <property type="component" value="Unassembled WGS sequence"/>
</dbReference>
<protein>
    <submittedName>
        <fullName evidence="2">Uncharacterized protein</fullName>
    </submittedName>
</protein>
<reference evidence="3" key="1">
    <citation type="submission" date="2016-02" db="EMBL/GenBank/DDBJ databases">
        <title>Draft genome sequence of Microdochium bolleyi, a fungal endophyte of beachgrass.</title>
        <authorList>
            <consortium name="DOE Joint Genome Institute"/>
            <person name="David A.S."/>
            <person name="May G."/>
            <person name="Haridas S."/>
            <person name="Lim J."/>
            <person name="Wang M."/>
            <person name="Labutti K."/>
            <person name="Lipzen A."/>
            <person name="Barry K."/>
            <person name="Grigoriev I.V."/>
        </authorList>
    </citation>
    <scope>NUCLEOTIDE SEQUENCE [LARGE SCALE GENOMIC DNA]</scope>
    <source>
        <strain evidence="3">J235TASD1</strain>
    </source>
</reference>
<name>A0A136INR7_9PEZI</name>
<dbReference type="EMBL" id="KQ964267">
    <property type="protein sequence ID" value="KXJ86508.1"/>
    <property type="molecule type" value="Genomic_DNA"/>
</dbReference>
<keyword evidence="3" id="KW-1185">Reference proteome</keyword>
<organism evidence="2 3">
    <name type="scientific">Microdochium bolleyi</name>
    <dbReference type="NCBI Taxonomy" id="196109"/>
    <lineage>
        <taxon>Eukaryota</taxon>
        <taxon>Fungi</taxon>
        <taxon>Dikarya</taxon>
        <taxon>Ascomycota</taxon>
        <taxon>Pezizomycotina</taxon>
        <taxon>Sordariomycetes</taxon>
        <taxon>Xylariomycetidae</taxon>
        <taxon>Xylariales</taxon>
        <taxon>Microdochiaceae</taxon>
        <taxon>Microdochium</taxon>
    </lineage>
</organism>
<feature type="compositionally biased region" description="Basic and acidic residues" evidence="1">
    <location>
        <begin position="1"/>
        <end position="18"/>
    </location>
</feature>
<sequence>MPKNQERSEVTSRGEPATREVLPTGGTGRVRIRDVGDTSVPTTDGWGMSRSVGSRSFPMTPARRAARPVTRGENTRTRIRQSNAIPGMPVTPVQNTRPLQTPTAGIPTTPQTPRDEAATFKKILDHDRTAQSLSMKVMESMQQNPSVSRRTMAAMTELLSQVTKTSRELKDAAAAEWAKIAAEKQGLVDREAVVAEREKNMDVEAATRRQSIIDELIEKERIVQSEKKELRQSNLQLGQEIRKLQFHMVANQARASDTSRGDLLVLLDRAQAREERFEAQFKALATLNDASVMEAARLRNENLRLEFRQLLLEQKDKELGG</sequence>
<dbReference type="AlphaFoldDB" id="A0A136INR7"/>
<feature type="compositionally biased region" description="Polar residues" evidence="1">
    <location>
        <begin position="92"/>
        <end position="112"/>
    </location>
</feature>
<proteinExistence type="predicted"/>